<protein>
    <submittedName>
        <fullName evidence="2">Uncharacterized protein</fullName>
    </submittedName>
</protein>
<name>A0A6N9HPH7_9BURK</name>
<dbReference type="AlphaFoldDB" id="A0A6N9HPH7"/>
<evidence type="ECO:0000313" key="3">
    <source>
        <dbReference type="Proteomes" id="UP000448575"/>
    </source>
</evidence>
<organism evidence="2 3">
    <name type="scientific">Pseudoduganella guangdongensis</name>
    <dbReference type="NCBI Taxonomy" id="2692179"/>
    <lineage>
        <taxon>Bacteria</taxon>
        <taxon>Pseudomonadati</taxon>
        <taxon>Pseudomonadota</taxon>
        <taxon>Betaproteobacteria</taxon>
        <taxon>Burkholderiales</taxon>
        <taxon>Oxalobacteraceae</taxon>
        <taxon>Telluria group</taxon>
        <taxon>Pseudoduganella</taxon>
    </lineage>
</organism>
<evidence type="ECO:0000313" key="2">
    <source>
        <dbReference type="EMBL" id="MYN05306.1"/>
    </source>
</evidence>
<feature type="region of interest" description="Disordered" evidence="1">
    <location>
        <begin position="79"/>
        <end position="106"/>
    </location>
</feature>
<reference evidence="2 3" key="1">
    <citation type="submission" date="2019-12" db="EMBL/GenBank/DDBJ databases">
        <title>Novel species isolated from a subtropical stream in China.</title>
        <authorList>
            <person name="Lu H."/>
        </authorList>
    </citation>
    <scope>NUCLEOTIDE SEQUENCE [LARGE SCALE GENOMIC DNA]</scope>
    <source>
        <strain evidence="2 3">DS3</strain>
    </source>
</reference>
<dbReference type="EMBL" id="WWCJ01000027">
    <property type="protein sequence ID" value="MYN05306.1"/>
    <property type="molecule type" value="Genomic_DNA"/>
</dbReference>
<sequence>MTRRTGVPSRPATRFALVALLATALLMAVAAGLRHRIVHAWPDAALAHACLAYDAATLAERLPAAAPLLAPAASLPRPQPCAAPVSHARPAAPPYLPRGPPVLALP</sequence>
<keyword evidence="3" id="KW-1185">Reference proteome</keyword>
<comment type="caution">
    <text evidence="2">The sequence shown here is derived from an EMBL/GenBank/DDBJ whole genome shotgun (WGS) entry which is preliminary data.</text>
</comment>
<accession>A0A6N9HPH7</accession>
<dbReference type="Proteomes" id="UP000448575">
    <property type="component" value="Unassembled WGS sequence"/>
</dbReference>
<evidence type="ECO:0000256" key="1">
    <source>
        <dbReference type="SAM" id="MobiDB-lite"/>
    </source>
</evidence>
<dbReference type="RefSeq" id="WP_161028253.1">
    <property type="nucleotide sequence ID" value="NZ_WWCJ01000027.1"/>
</dbReference>
<gene>
    <name evidence="2" type="ORF">GTP41_24725</name>
</gene>
<feature type="compositionally biased region" description="Pro residues" evidence="1">
    <location>
        <begin position="91"/>
        <end position="100"/>
    </location>
</feature>
<proteinExistence type="predicted"/>